<accession>A0A1Q8YDD0</accession>
<name>A0A1Q8YDD0_9BURK</name>
<reference evidence="1 2" key="1">
    <citation type="submission" date="2017-01" db="EMBL/GenBank/DDBJ databases">
        <title>Genome sequence of Rhodoferax antarcticus ANT.BR, a psychrophilic purple nonsulfur bacterium from an Antarctic microbial mat.</title>
        <authorList>
            <person name="Baker J."/>
            <person name="Riester C."/>
            <person name="Skinner B."/>
            <person name="Newell A."/>
            <person name="Swingley W."/>
            <person name="Madigan M."/>
            <person name="Jung D."/>
            <person name="Asao M."/>
            <person name="Chen M."/>
            <person name="Loughlin P."/>
            <person name="Pan H."/>
            <person name="Lin S."/>
            <person name="Li N."/>
            <person name="Shaw J."/>
            <person name="Prado M."/>
            <person name="Sherman C."/>
            <person name="Li X."/>
            <person name="Tang J."/>
            <person name="Blankenship R."/>
            <person name="Zhao T."/>
            <person name="Touchman J."/>
            <person name="Sattley M."/>
        </authorList>
    </citation>
    <scope>NUCLEOTIDE SEQUENCE [LARGE SCALE GENOMIC DNA]</scope>
    <source>
        <strain evidence="1 2">ANT.BR</strain>
    </source>
</reference>
<dbReference type="EMBL" id="MSYM01000013">
    <property type="protein sequence ID" value="OLP05840.1"/>
    <property type="molecule type" value="Genomic_DNA"/>
</dbReference>
<evidence type="ECO:0000313" key="2">
    <source>
        <dbReference type="Proteomes" id="UP000185911"/>
    </source>
</evidence>
<organism evidence="1 2">
    <name type="scientific">Rhodoferax antarcticus ANT.BR</name>
    <dbReference type="NCBI Taxonomy" id="1111071"/>
    <lineage>
        <taxon>Bacteria</taxon>
        <taxon>Pseudomonadati</taxon>
        <taxon>Pseudomonadota</taxon>
        <taxon>Betaproteobacteria</taxon>
        <taxon>Burkholderiales</taxon>
        <taxon>Comamonadaceae</taxon>
        <taxon>Rhodoferax</taxon>
    </lineage>
</organism>
<protein>
    <submittedName>
        <fullName evidence="1">Uncharacterized protein</fullName>
    </submittedName>
</protein>
<keyword evidence="2" id="KW-1185">Reference proteome</keyword>
<dbReference type="AlphaFoldDB" id="A0A1Q8YDD0"/>
<evidence type="ECO:0000313" key="1">
    <source>
        <dbReference type="EMBL" id="OLP05840.1"/>
    </source>
</evidence>
<comment type="caution">
    <text evidence="1">The sequence shown here is derived from an EMBL/GenBank/DDBJ whole genome shotgun (WGS) entry which is preliminary data.</text>
</comment>
<dbReference type="Proteomes" id="UP000185911">
    <property type="component" value="Unassembled WGS sequence"/>
</dbReference>
<sequence length="57" mass="5953">MCAVGGAHQPVAGEVKKLVGLEVHFHRHVRAAVQIGVNLASAAPPFCKTVASHNNRA</sequence>
<gene>
    <name evidence="1" type="ORF">BLL52_2068</name>
</gene>
<proteinExistence type="predicted"/>